<sequence>MFRQAFYSLLVTFALVSCISANAGFMTPTPRLACSPTDHNGCGNTQACVLSQPVEANRVAIDITKDSNFVIYQYKPWTVANNNSNTYTIQLFVNGKGHTLKTIDEDSVLKTVGSFNFSIPPLSDTVKTGLDFTNPIKAYYQMIFDARNGGGDVYYSCSDVFITNKKVNITTTTAAATTGVVATANSTASATTGSSNSTATATTGLTTGTNHTTSTVKPITGATTATTGLTTGPATTDVSESHDSSSASSVVFSGQVIISMIAALYILF</sequence>
<dbReference type="RefSeq" id="XP_020434211.1">
    <property type="nucleotide sequence ID" value="XM_020575895.1"/>
</dbReference>
<feature type="signal peptide" evidence="2">
    <location>
        <begin position="1"/>
        <end position="21"/>
    </location>
</feature>
<feature type="chain" id="PRO_5003041462" description="Secreted protein" evidence="2">
    <location>
        <begin position="22"/>
        <end position="268"/>
    </location>
</feature>
<evidence type="ECO:0000313" key="4">
    <source>
        <dbReference type="Proteomes" id="UP000001396"/>
    </source>
</evidence>
<accession>D3B955</accession>
<comment type="caution">
    <text evidence="3">The sequence shown here is derived from an EMBL/GenBank/DDBJ whole genome shotgun (WGS) entry which is preliminary data.</text>
</comment>
<evidence type="ECO:0008006" key="5">
    <source>
        <dbReference type="Google" id="ProtNLM"/>
    </source>
</evidence>
<organism evidence="3 4">
    <name type="scientific">Heterostelium pallidum (strain ATCC 26659 / Pp 5 / PN500)</name>
    <name type="common">Cellular slime mold</name>
    <name type="synonym">Polysphondylium pallidum</name>
    <dbReference type="NCBI Taxonomy" id="670386"/>
    <lineage>
        <taxon>Eukaryota</taxon>
        <taxon>Amoebozoa</taxon>
        <taxon>Evosea</taxon>
        <taxon>Eumycetozoa</taxon>
        <taxon>Dictyostelia</taxon>
        <taxon>Acytosteliales</taxon>
        <taxon>Acytosteliaceae</taxon>
        <taxon>Heterostelium</taxon>
    </lineage>
</organism>
<proteinExistence type="predicted"/>
<dbReference type="PROSITE" id="PS51257">
    <property type="entry name" value="PROKAR_LIPOPROTEIN"/>
    <property type="match status" value="1"/>
</dbReference>
<dbReference type="EMBL" id="ADBJ01000021">
    <property type="protein sequence ID" value="EFA82094.1"/>
    <property type="molecule type" value="Genomic_DNA"/>
</dbReference>
<gene>
    <name evidence="3" type="ORF">PPL_04999</name>
</gene>
<protein>
    <recommendedName>
        <fullName evidence="5">Secreted protein</fullName>
    </recommendedName>
</protein>
<keyword evidence="4" id="KW-1185">Reference proteome</keyword>
<evidence type="ECO:0000256" key="2">
    <source>
        <dbReference type="SAM" id="SignalP"/>
    </source>
</evidence>
<dbReference type="AlphaFoldDB" id="D3B955"/>
<reference evidence="3 4" key="1">
    <citation type="journal article" date="2011" name="Genome Res.">
        <title>Phylogeny-wide analysis of social amoeba genomes highlights ancient origins for complex intercellular communication.</title>
        <authorList>
            <person name="Heidel A.J."/>
            <person name="Lawal H.M."/>
            <person name="Felder M."/>
            <person name="Schilde C."/>
            <person name="Helps N.R."/>
            <person name="Tunggal B."/>
            <person name="Rivero F."/>
            <person name="John U."/>
            <person name="Schleicher M."/>
            <person name="Eichinger L."/>
            <person name="Platzer M."/>
            <person name="Noegel A.A."/>
            <person name="Schaap P."/>
            <person name="Gloeckner G."/>
        </authorList>
    </citation>
    <scope>NUCLEOTIDE SEQUENCE [LARGE SCALE GENOMIC DNA]</scope>
    <source>
        <strain evidence="4">ATCC 26659 / Pp 5 / PN500</strain>
    </source>
</reference>
<dbReference type="GeneID" id="31360485"/>
<dbReference type="InParanoid" id="D3B955"/>
<dbReference type="Proteomes" id="UP000001396">
    <property type="component" value="Unassembled WGS sequence"/>
</dbReference>
<evidence type="ECO:0000313" key="3">
    <source>
        <dbReference type="EMBL" id="EFA82094.1"/>
    </source>
</evidence>
<evidence type="ECO:0000256" key="1">
    <source>
        <dbReference type="SAM" id="MobiDB-lite"/>
    </source>
</evidence>
<keyword evidence="2" id="KW-0732">Signal</keyword>
<name>D3B955_HETP5</name>
<feature type="region of interest" description="Disordered" evidence="1">
    <location>
        <begin position="187"/>
        <end position="244"/>
    </location>
</feature>
<dbReference type="OMA" id="WTVANNN"/>